<dbReference type="EMBL" id="JACHWZ010000009">
    <property type="protein sequence ID" value="MBB3061466.1"/>
    <property type="molecule type" value="Genomic_DNA"/>
</dbReference>
<name>A0A7W4Z9D0_9GAMM</name>
<keyword evidence="1" id="KW-0812">Transmembrane</keyword>
<keyword evidence="3" id="KW-1185">Reference proteome</keyword>
<evidence type="ECO:0000256" key="1">
    <source>
        <dbReference type="SAM" id="Phobius"/>
    </source>
</evidence>
<keyword evidence="1" id="KW-0472">Membrane</keyword>
<accession>A0A7W4Z9D0</accession>
<gene>
    <name evidence="2" type="ORF">FHS09_002299</name>
</gene>
<dbReference type="Proteomes" id="UP000535937">
    <property type="component" value="Unassembled WGS sequence"/>
</dbReference>
<keyword evidence="1" id="KW-1133">Transmembrane helix</keyword>
<sequence length="102" mass="11347">MHFTQREIRLIRTAERWVRRQRKLQVAIGLAFLLLSAALLFGVVNFETIPPSLYVVFAIAVVGAGSAQSPRYEVLAAILSEKLAQQEPNFPVDELAGKVRKG</sequence>
<dbReference type="RefSeq" id="WP_183459853.1">
    <property type="nucleotide sequence ID" value="NZ_JACHWZ010000009.1"/>
</dbReference>
<comment type="caution">
    <text evidence="2">The sequence shown here is derived from an EMBL/GenBank/DDBJ whole genome shotgun (WGS) entry which is preliminary data.</text>
</comment>
<reference evidence="2 3" key="1">
    <citation type="submission" date="2020-08" db="EMBL/GenBank/DDBJ databases">
        <title>Genomic Encyclopedia of Type Strains, Phase III (KMG-III): the genomes of soil and plant-associated and newly described type strains.</title>
        <authorList>
            <person name="Whitman W."/>
        </authorList>
    </citation>
    <scope>NUCLEOTIDE SEQUENCE [LARGE SCALE GENOMIC DNA]</scope>
    <source>
        <strain evidence="2 3">CECT 8799</strain>
    </source>
</reference>
<proteinExistence type="predicted"/>
<feature type="transmembrane region" description="Helical" evidence="1">
    <location>
        <begin position="26"/>
        <end position="46"/>
    </location>
</feature>
<evidence type="ECO:0000313" key="3">
    <source>
        <dbReference type="Proteomes" id="UP000535937"/>
    </source>
</evidence>
<evidence type="ECO:0000313" key="2">
    <source>
        <dbReference type="EMBL" id="MBB3061466.1"/>
    </source>
</evidence>
<organism evidence="2 3">
    <name type="scientific">Microbulbifer rhizosphaerae</name>
    <dbReference type="NCBI Taxonomy" id="1562603"/>
    <lineage>
        <taxon>Bacteria</taxon>
        <taxon>Pseudomonadati</taxon>
        <taxon>Pseudomonadota</taxon>
        <taxon>Gammaproteobacteria</taxon>
        <taxon>Cellvibrionales</taxon>
        <taxon>Microbulbiferaceae</taxon>
        <taxon>Microbulbifer</taxon>
    </lineage>
</organism>
<protein>
    <submittedName>
        <fullName evidence="2">Uncharacterized protein</fullName>
    </submittedName>
</protein>
<feature type="transmembrane region" description="Helical" evidence="1">
    <location>
        <begin position="52"/>
        <end position="69"/>
    </location>
</feature>
<dbReference type="AlphaFoldDB" id="A0A7W4Z9D0"/>